<keyword evidence="6" id="KW-1185">Reference proteome</keyword>
<gene>
    <name evidence="5" type="ORF">F0A16_04860</name>
</gene>
<dbReference type="InterPro" id="IPR018060">
    <property type="entry name" value="HTH_AraC"/>
</dbReference>
<dbReference type="InterPro" id="IPR050204">
    <property type="entry name" value="AraC_XylS_family_regulators"/>
</dbReference>
<accession>A0A640WH41</accession>
<dbReference type="PANTHER" id="PTHR46796">
    <property type="entry name" value="HTH-TYPE TRANSCRIPTIONAL ACTIVATOR RHAS-RELATED"/>
    <property type="match status" value="1"/>
</dbReference>
<evidence type="ECO:0000256" key="3">
    <source>
        <dbReference type="ARBA" id="ARBA00023163"/>
    </source>
</evidence>
<dbReference type="InterPro" id="IPR037923">
    <property type="entry name" value="HTH-like"/>
</dbReference>
<dbReference type="GO" id="GO:0003700">
    <property type="term" value="F:DNA-binding transcription factor activity"/>
    <property type="evidence" value="ECO:0007669"/>
    <property type="project" value="InterPro"/>
</dbReference>
<keyword evidence="1" id="KW-0805">Transcription regulation</keyword>
<dbReference type="EMBL" id="VTPX01000002">
    <property type="protein sequence ID" value="KAA0019664.1"/>
    <property type="molecule type" value="Genomic_DNA"/>
</dbReference>
<comment type="caution">
    <text evidence="5">The sequence shown here is derived from an EMBL/GenBank/DDBJ whole genome shotgun (WGS) entry which is preliminary data.</text>
</comment>
<dbReference type="Gene3D" id="1.10.10.60">
    <property type="entry name" value="Homeodomain-like"/>
    <property type="match status" value="1"/>
</dbReference>
<dbReference type="InterPro" id="IPR003313">
    <property type="entry name" value="AraC-bd"/>
</dbReference>
<evidence type="ECO:0000313" key="6">
    <source>
        <dbReference type="Proteomes" id="UP000466024"/>
    </source>
</evidence>
<protein>
    <submittedName>
        <fullName evidence="5">AraC family transcriptional regulator</fullName>
    </submittedName>
</protein>
<reference evidence="5 6" key="1">
    <citation type="submission" date="2019-08" db="EMBL/GenBank/DDBJ databases">
        <title>Bioinformatics analysis of the strain L3 and L5.</title>
        <authorList>
            <person name="Li X."/>
        </authorList>
    </citation>
    <scope>NUCLEOTIDE SEQUENCE [LARGE SCALE GENOMIC DNA]</scope>
    <source>
        <strain evidence="5 6">L3</strain>
    </source>
</reference>
<dbReference type="GO" id="GO:0043565">
    <property type="term" value="F:sequence-specific DNA binding"/>
    <property type="evidence" value="ECO:0007669"/>
    <property type="project" value="InterPro"/>
</dbReference>
<dbReference type="PROSITE" id="PS01124">
    <property type="entry name" value="HTH_ARAC_FAMILY_2"/>
    <property type="match status" value="1"/>
</dbReference>
<feature type="domain" description="HTH araC/xylS-type" evidence="4">
    <location>
        <begin position="176"/>
        <end position="272"/>
    </location>
</feature>
<sequence length="272" mass="29972">MKTMEATGRARKSIMTHRIHCTHAGLPGVHLVDILSDRRFPRHSHDEYGIGVMLDGGHVSWSGRGRVEAGPSHVITVNPNELHDGIPAGDSARRWRMLFVAPRLITRAICPDLASREFHHPAMIDPVMTRRLLQGMADIPDRDPGAITEIIGDLFGSLLDTPETAPTATKPSYGVQLMLERIHDDPLEAPSLAALARIAGLTPYTALRRFRREVGTTPHAYLKQRRVRLACAAISRNLSLTEAAAVTGFADQSHMTRAFVRQLGVTPGQWRA</sequence>
<dbReference type="SUPFAM" id="SSF51215">
    <property type="entry name" value="Regulatory protein AraC"/>
    <property type="match status" value="1"/>
</dbReference>
<dbReference type="InterPro" id="IPR009057">
    <property type="entry name" value="Homeodomain-like_sf"/>
</dbReference>
<evidence type="ECO:0000313" key="5">
    <source>
        <dbReference type="EMBL" id="KAA0019664.1"/>
    </source>
</evidence>
<name>A0A640WH41_9GAMM</name>
<evidence type="ECO:0000256" key="1">
    <source>
        <dbReference type="ARBA" id="ARBA00023015"/>
    </source>
</evidence>
<dbReference type="AlphaFoldDB" id="A0A640WH41"/>
<dbReference type="Pfam" id="PF12833">
    <property type="entry name" value="HTH_18"/>
    <property type="match status" value="1"/>
</dbReference>
<evidence type="ECO:0000259" key="4">
    <source>
        <dbReference type="PROSITE" id="PS01124"/>
    </source>
</evidence>
<dbReference type="Pfam" id="PF02311">
    <property type="entry name" value="AraC_binding"/>
    <property type="match status" value="1"/>
</dbReference>
<dbReference type="Proteomes" id="UP000466024">
    <property type="component" value="Unassembled WGS sequence"/>
</dbReference>
<dbReference type="PANTHER" id="PTHR46796:SF2">
    <property type="entry name" value="TRANSCRIPTIONAL REGULATORY PROTEIN"/>
    <property type="match status" value="1"/>
</dbReference>
<keyword evidence="3" id="KW-0804">Transcription</keyword>
<dbReference type="SMART" id="SM00342">
    <property type="entry name" value="HTH_ARAC"/>
    <property type="match status" value="1"/>
</dbReference>
<proteinExistence type="predicted"/>
<keyword evidence="2" id="KW-0238">DNA-binding</keyword>
<evidence type="ECO:0000256" key="2">
    <source>
        <dbReference type="ARBA" id="ARBA00023125"/>
    </source>
</evidence>
<dbReference type="SUPFAM" id="SSF46689">
    <property type="entry name" value="Homeodomain-like"/>
    <property type="match status" value="2"/>
</dbReference>
<organism evidence="5 6">
    <name type="scientific">Salinicola corii</name>
    <dbReference type="NCBI Taxonomy" id="2606937"/>
    <lineage>
        <taxon>Bacteria</taxon>
        <taxon>Pseudomonadati</taxon>
        <taxon>Pseudomonadota</taxon>
        <taxon>Gammaproteobacteria</taxon>
        <taxon>Oceanospirillales</taxon>
        <taxon>Halomonadaceae</taxon>
        <taxon>Salinicola</taxon>
    </lineage>
</organism>